<feature type="region of interest" description="Disordered" evidence="1">
    <location>
        <begin position="15"/>
        <end position="46"/>
    </location>
</feature>
<keyword evidence="3" id="KW-1185">Reference proteome</keyword>
<evidence type="ECO:0000256" key="1">
    <source>
        <dbReference type="SAM" id="MobiDB-lite"/>
    </source>
</evidence>
<evidence type="ECO:0000313" key="2">
    <source>
        <dbReference type="EMBL" id="KAK7475942.1"/>
    </source>
</evidence>
<comment type="caution">
    <text evidence="2">The sequence shown here is derived from an EMBL/GenBank/DDBJ whole genome shotgun (WGS) entry which is preliminary data.</text>
</comment>
<organism evidence="2 3">
    <name type="scientific">Batillaria attramentaria</name>
    <dbReference type="NCBI Taxonomy" id="370345"/>
    <lineage>
        <taxon>Eukaryota</taxon>
        <taxon>Metazoa</taxon>
        <taxon>Spiralia</taxon>
        <taxon>Lophotrochozoa</taxon>
        <taxon>Mollusca</taxon>
        <taxon>Gastropoda</taxon>
        <taxon>Caenogastropoda</taxon>
        <taxon>Sorbeoconcha</taxon>
        <taxon>Cerithioidea</taxon>
        <taxon>Batillariidae</taxon>
        <taxon>Batillaria</taxon>
    </lineage>
</organism>
<gene>
    <name evidence="2" type="ORF">BaRGS_00032831</name>
</gene>
<sequence length="87" mass="9520">MNSCANFLPPSLRLAKVPSETRKKQNQCLGEGAGLTAPSGKFPPKGRELLTRIVPRKRTPNTSGAAGNEDFRREHGRLGTRCFKTVL</sequence>
<dbReference type="AlphaFoldDB" id="A0ABD0JLT5"/>
<reference evidence="2 3" key="1">
    <citation type="journal article" date="2023" name="Sci. Data">
        <title>Genome assembly of the Korean intertidal mud-creeper Batillaria attramentaria.</title>
        <authorList>
            <person name="Patra A.K."/>
            <person name="Ho P.T."/>
            <person name="Jun S."/>
            <person name="Lee S.J."/>
            <person name="Kim Y."/>
            <person name="Won Y.J."/>
        </authorList>
    </citation>
    <scope>NUCLEOTIDE SEQUENCE [LARGE SCALE GENOMIC DNA]</scope>
    <source>
        <strain evidence="2">Wonlab-2016</strain>
    </source>
</reference>
<proteinExistence type="predicted"/>
<dbReference type="Proteomes" id="UP001519460">
    <property type="component" value="Unassembled WGS sequence"/>
</dbReference>
<dbReference type="EMBL" id="JACVVK020000390">
    <property type="protein sequence ID" value="KAK7475942.1"/>
    <property type="molecule type" value="Genomic_DNA"/>
</dbReference>
<evidence type="ECO:0000313" key="3">
    <source>
        <dbReference type="Proteomes" id="UP001519460"/>
    </source>
</evidence>
<protein>
    <submittedName>
        <fullName evidence="2">Uncharacterized protein</fullName>
    </submittedName>
</protein>
<accession>A0ABD0JLT5</accession>
<name>A0ABD0JLT5_9CAEN</name>